<proteinExistence type="predicted"/>
<evidence type="ECO:0000313" key="2">
    <source>
        <dbReference type="Proteomes" id="UP000004713"/>
    </source>
</evidence>
<reference evidence="1 2" key="1">
    <citation type="submission" date="2007-11" db="EMBL/GenBank/DDBJ databases">
        <title>Draft genome sequence of Bacteroides stercoris(ATCC 43183).</title>
        <authorList>
            <person name="Sudarsanam P."/>
            <person name="Ley R."/>
            <person name="Guruge J."/>
            <person name="Turnbaugh P.J."/>
            <person name="Mahowald M."/>
            <person name="Liep D."/>
            <person name="Gordon J."/>
        </authorList>
    </citation>
    <scope>NUCLEOTIDE SEQUENCE [LARGE SCALE GENOMIC DNA]</scope>
    <source>
        <strain evidence="1 2">ATCC 43183</strain>
    </source>
</reference>
<sequence>MVEGLAHGVAPVAVFRADGGGDGVGFALAYQADAFGVHDVLQDARAGVVARDEEHAVGRQCGRGGLRAFLAQRVVGALLLAVLLHGFCRVQAYLVVDRLHQQADEGEHALARGRQGHDERLQAGRYHLAAVGAAHVAVHAGAQHGDGAQQHDVLLGAGGAVGGNFVQRCGPERPVVEAGQRGEGFAAPAGLLVCCFGVCCFGVGCPGVGCSGAGCSGVCCSGIGCFGGKAGCGRFRKFFRRHLRLIIITVRMRV</sequence>
<comment type="caution">
    <text evidence="1">The sequence shown here is derived from an EMBL/GenBank/DDBJ whole genome shotgun (WGS) entry which is preliminary data.</text>
</comment>
<dbReference type="HOGENOM" id="CLU_1092640_0_0_10"/>
<gene>
    <name evidence="1" type="ORF">BACSTE_01170</name>
</gene>
<dbReference type="EMBL" id="ABFZ02000018">
    <property type="protein sequence ID" value="EDS15731.1"/>
    <property type="molecule type" value="Genomic_DNA"/>
</dbReference>
<accession>B0NNI1</accession>
<protein>
    <submittedName>
        <fullName evidence="1">Uncharacterized protein</fullName>
    </submittedName>
</protein>
<dbReference type="Proteomes" id="UP000004713">
    <property type="component" value="Unassembled WGS sequence"/>
</dbReference>
<evidence type="ECO:0000313" key="1">
    <source>
        <dbReference type="EMBL" id="EDS15731.1"/>
    </source>
</evidence>
<dbReference type="AlphaFoldDB" id="B0NNI1"/>
<reference evidence="1 2" key="2">
    <citation type="submission" date="2007-11" db="EMBL/GenBank/DDBJ databases">
        <authorList>
            <person name="Fulton L."/>
            <person name="Clifton S."/>
            <person name="Fulton B."/>
            <person name="Xu J."/>
            <person name="Minx P."/>
            <person name="Pepin K.H."/>
            <person name="Johnson M."/>
            <person name="Thiruvilangam P."/>
            <person name="Bhonagiri V."/>
            <person name="Nash W.E."/>
            <person name="Mardis E.R."/>
            <person name="Wilson R.K."/>
        </authorList>
    </citation>
    <scope>NUCLEOTIDE SEQUENCE [LARGE SCALE GENOMIC DNA]</scope>
    <source>
        <strain evidence="1 2">ATCC 43183</strain>
    </source>
</reference>
<organism evidence="1 2">
    <name type="scientific">Bacteroides stercoris ATCC 43183</name>
    <dbReference type="NCBI Taxonomy" id="449673"/>
    <lineage>
        <taxon>Bacteria</taxon>
        <taxon>Pseudomonadati</taxon>
        <taxon>Bacteroidota</taxon>
        <taxon>Bacteroidia</taxon>
        <taxon>Bacteroidales</taxon>
        <taxon>Bacteroidaceae</taxon>
        <taxon>Bacteroides</taxon>
    </lineage>
</organism>
<name>B0NNI1_BACSE</name>